<dbReference type="Proteomes" id="UP001241110">
    <property type="component" value="Unassembled WGS sequence"/>
</dbReference>
<dbReference type="RefSeq" id="WP_313979697.1">
    <property type="nucleotide sequence ID" value="NZ_JASJOS010000005.1"/>
</dbReference>
<sequence>MEAITYDLIFDSIDISVVESDFYSNNKIYCGIEKTPDGDHIYVFNPEYAFEKQQILNADAGRILRYLHVPEKHPELYQKFLQTGHMYIRTDHANISVFLIHSLPSGVIH</sequence>
<evidence type="ECO:0000313" key="1">
    <source>
        <dbReference type="EMBL" id="MDJ1481648.1"/>
    </source>
</evidence>
<reference evidence="1" key="1">
    <citation type="submission" date="2023-05" db="EMBL/GenBank/DDBJ databases">
        <authorList>
            <person name="Zhang X."/>
        </authorList>
    </citation>
    <scope>NUCLEOTIDE SEQUENCE</scope>
    <source>
        <strain evidence="1">YF14B1</strain>
    </source>
</reference>
<dbReference type="AlphaFoldDB" id="A0AAE3QQP3"/>
<accession>A0AAE3QQP3</accession>
<dbReference type="EMBL" id="JASJOS010000005">
    <property type="protein sequence ID" value="MDJ1481648.1"/>
    <property type="molecule type" value="Genomic_DNA"/>
</dbReference>
<name>A0AAE3QQP3_9BACT</name>
<gene>
    <name evidence="1" type="ORF">QNI16_14200</name>
</gene>
<comment type="caution">
    <text evidence="1">The sequence shown here is derived from an EMBL/GenBank/DDBJ whole genome shotgun (WGS) entry which is preliminary data.</text>
</comment>
<protein>
    <submittedName>
        <fullName evidence="1">Uncharacterized protein</fullName>
    </submittedName>
</protein>
<proteinExistence type="predicted"/>
<organism evidence="1 2">
    <name type="scientific">Xanthocytophaga flava</name>
    <dbReference type="NCBI Taxonomy" id="3048013"/>
    <lineage>
        <taxon>Bacteria</taxon>
        <taxon>Pseudomonadati</taxon>
        <taxon>Bacteroidota</taxon>
        <taxon>Cytophagia</taxon>
        <taxon>Cytophagales</taxon>
        <taxon>Rhodocytophagaceae</taxon>
        <taxon>Xanthocytophaga</taxon>
    </lineage>
</organism>
<evidence type="ECO:0000313" key="2">
    <source>
        <dbReference type="Proteomes" id="UP001241110"/>
    </source>
</evidence>